<name>A0A420YH12_9PEZI</name>
<organism evidence="3 4">
    <name type="scientific">Coniochaeta pulveracea</name>
    <dbReference type="NCBI Taxonomy" id="177199"/>
    <lineage>
        <taxon>Eukaryota</taxon>
        <taxon>Fungi</taxon>
        <taxon>Dikarya</taxon>
        <taxon>Ascomycota</taxon>
        <taxon>Pezizomycotina</taxon>
        <taxon>Sordariomycetes</taxon>
        <taxon>Sordariomycetidae</taxon>
        <taxon>Coniochaetales</taxon>
        <taxon>Coniochaetaceae</taxon>
        <taxon>Coniochaeta</taxon>
    </lineage>
</organism>
<feature type="compositionally biased region" description="Low complexity" evidence="1">
    <location>
        <begin position="297"/>
        <end position="318"/>
    </location>
</feature>
<protein>
    <recommendedName>
        <fullName evidence="5">Extracellular membrane protein CFEM domain-containing protein</fullName>
    </recommendedName>
</protein>
<dbReference type="AlphaFoldDB" id="A0A420YH12"/>
<gene>
    <name evidence="3" type="ORF">DL546_005743</name>
</gene>
<evidence type="ECO:0000313" key="4">
    <source>
        <dbReference type="Proteomes" id="UP000275385"/>
    </source>
</evidence>
<accession>A0A420YH12</accession>
<dbReference type="EMBL" id="QVQW01000010">
    <property type="protein sequence ID" value="RKU47135.1"/>
    <property type="molecule type" value="Genomic_DNA"/>
</dbReference>
<dbReference type="Proteomes" id="UP000275385">
    <property type="component" value="Unassembled WGS sequence"/>
</dbReference>
<evidence type="ECO:0000256" key="1">
    <source>
        <dbReference type="SAM" id="MobiDB-lite"/>
    </source>
</evidence>
<proteinExistence type="predicted"/>
<comment type="caution">
    <text evidence="3">The sequence shown here is derived from an EMBL/GenBank/DDBJ whole genome shotgun (WGS) entry which is preliminary data.</text>
</comment>
<feature type="compositionally biased region" description="Low complexity" evidence="1">
    <location>
        <begin position="274"/>
        <end position="288"/>
    </location>
</feature>
<feature type="region of interest" description="Disordered" evidence="1">
    <location>
        <begin position="133"/>
        <end position="179"/>
    </location>
</feature>
<feature type="region of interest" description="Disordered" evidence="1">
    <location>
        <begin position="269"/>
        <end position="324"/>
    </location>
</feature>
<sequence>MGRTLFTALLLAHNAANALLYPEILPTPTKVLNHLVAAAAAATGDPGVDACSIALGVVSSCEAIAGFTDAPVATQAACLCCASQTVELDDYYSSCADYIESNYPKSSTQYSALSGIASACAAEVPTCGVGAAATGTSTSDDSSETEATGTPTESATGGGTGTSPSRTTATGVGGGAGGGGGGGVPSQCTSLTDIIASCTSATPALTATTAKDSDVASCACYATRGGTSTFTTGLDDLATECASWAKTAATSAYSAISALEGFCASYEPTGNDNSPSETATPSTTTKPVLGGGGGSPGITTSANSSPRTTATTASRSSAVSPNPGAHTTPGGLIVWAANLASLVLSFFAFL</sequence>
<keyword evidence="2" id="KW-0732">Signal</keyword>
<keyword evidence="4" id="KW-1185">Reference proteome</keyword>
<evidence type="ECO:0000313" key="3">
    <source>
        <dbReference type="EMBL" id="RKU47135.1"/>
    </source>
</evidence>
<feature type="signal peptide" evidence="2">
    <location>
        <begin position="1"/>
        <end position="18"/>
    </location>
</feature>
<reference evidence="3 4" key="1">
    <citation type="submission" date="2018-08" db="EMBL/GenBank/DDBJ databases">
        <title>Draft genome of the lignicolous fungus Coniochaeta pulveracea.</title>
        <authorList>
            <person name="Borstlap C.J."/>
            <person name="De Witt R.N."/>
            <person name="Botha A."/>
            <person name="Volschenk H."/>
        </authorList>
    </citation>
    <scope>NUCLEOTIDE SEQUENCE [LARGE SCALE GENOMIC DNA]</scope>
    <source>
        <strain evidence="3 4">CAB683</strain>
    </source>
</reference>
<evidence type="ECO:0008006" key="5">
    <source>
        <dbReference type="Google" id="ProtNLM"/>
    </source>
</evidence>
<feature type="chain" id="PRO_5019542592" description="Extracellular membrane protein CFEM domain-containing protein" evidence="2">
    <location>
        <begin position="19"/>
        <end position="350"/>
    </location>
</feature>
<evidence type="ECO:0000256" key="2">
    <source>
        <dbReference type="SAM" id="SignalP"/>
    </source>
</evidence>
<feature type="compositionally biased region" description="Low complexity" evidence="1">
    <location>
        <begin position="133"/>
        <end position="155"/>
    </location>
</feature>
<dbReference type="OrthoDB" id="5242422at2759"/>